<reference evidence="6 7" key="1">
    <citation type="submission" date="2012-08" db="EMBL/GenBank/DDBJ databases">
        <title>Oryza genome evolution.</title>
        <authorList>
            <person name="Wing R.A."/>
        </authorList>
    </citation>
    <scope>NUCLEOTIDE SEQUENCE</scope>
</reference>
<dbReference type="PANTHER" id="PTHR31692">
    <property type="entry name" value="EXPANSIN-B3"/>
    <property type="match status" value="1"/>
</dbReference>
<evidence type="ECO:0000256" key="2">
    <source>
        <dbReference type="ARBA" id="ARBA00022525"/>
    </source>
</evidence>
<comment type="subcellular location">
    <subcellularLocation>
        <location evidence="1">Secreted</location>
    </subcellularLocation>
</comment>
<organism evidence="6 7">
    <name type="scientific">Leersia perrieri</name>
    <dbReference type="NCBI Taxonomy" id="77586"/>
    <lineage>
        <taxon>Eukaryota</taxon>
        <taxon>Viridiplantae</taxon>
        <taxon>Streptophyta</taxon>
        <taxon>Embryophyta</taxon>
        <taxon>Tracheophyta</taxon>
        <taxon>Spermatophyta</taxon>
        <taxon>Magnoliopsida</taxon>
        <taxon>Liliopsida</taxon>
        <taxon>Poales</taxon>
        <taxon>Poaceae</taxon>
        <taxon>BOP clade</taxon>
        <taxon>Oryzoideae</taxon>
        <taxon>Oryzeae</taxon>
        <taxon>Oryzinae</taxon>
        <taxon>Leersia</taxon>
    </lineage>
</organism>
<name>A0A0D9WSX2_9ORYZ</name>
<evidence type="ECO:0000256" key="4">
    <source>
        <dbReference type="SAM" id="SignalP"/>
    </source>
</evidence>
<evidence type="ECO:0000256" key="1">
    <source>
        <dbReference type="ARBA" id="ARBA00004613"/>
    </source>
</evidence>
<keyword evidence="2" id="KW-0964">Secreted</keyword>
<keyword evidence="3" id="KW-0472">Membrane</keyword>
<dbReference type="STRING" id="77586.A0A0D9WSX2"/>
<reference evidence="6" key="3">
    <citation type="submission" date="2015-04" db="UniProtKB">
        <authorList>
            <consortium name="EnsemblPlants"/>
        </authorList>
    </citation>
    <scope>IDENTIFICATION</scope>
</reference>
<feature type="signal peptide" evidence="4">
    <location>
        <begin position="1"/>
        <end position="23"/>
    </location>
</feature>
<dbReference type="EnsemblPlants" id="LPERR06G19710.1">
    <property type="protein sequence ID" value="LPERR06G19710.1"/>
    <property type="gene ID" value="LPERR06G19710"/>
</dbReference>
<proteinExistence type="predicted"/>
<feature type="domain" description="Expansin-like CBD" evidence="5">
    <location>
        <begin position="175"/>
        <end position="241"/>
    </location>
</feature>
<evidence type="ECO:0000259" key="5">
    <source>
        <dbReference type="PROSITE" id="PS50843"/>
    </source>
</evidence>
<dbReference type="Pfam" id="PF01357">
    <property type="entry name" value="Expansin_C"/>
    <property type="match status" value="2"/>
</dbReference>
<keyword evidence="3" id="KW-1133">Transmembrane helix</keyword>
<dbReference type="Gene3D" id="2.60.40.760">
    <property type="entry name" value="Expansin, cellulose-binding-like domain"/>
    <property type="match status" value="2"/>
</dbReference>
<dbReference type="PANTHER" id="PTHR31692:SF13">
    <property type="entry name" value="OS04G0328900 PROTEIN"/>
    <property type="match status" value="1"/>
</dbReference>
<dbReference type="GO" id="GO:0005576">
    <property type="term" value="C:extracellular region"/>
    <property type="evidence" value="ECO:0007669"/>
    <property type="project" value="UniProtKB-SubCell"/>
</dbReference>
<dbReference type="Proteomes" id="UP000032180">
    <property type="component" value="Chromosome 6"/>
</dbReference>
<dbReference type="Gramene" id="LPERR06G19710.1">
    <property type="protein sequence ID" value="LPERR06G19710.1"/>
    <property type="gene ID" value="LPERR06G19710"/>
</dbReference>
<dbReference type="AlphaFoldDB" id="A0A0D9WSX2"/>
<accession>A0A0D9WSX2</accession>
<keyword evidence="7" id="KW-1185">Reference proteome</keyword>
<feature type="transmembrane region" description="Helical" evidence="3">
    <location>
        <begin position="134"/>
        <end position="156"/>
    </location>
</feature>
<keyword evidence="3" id="KW-0812">Transmembrane</keyword>
<evidence type="ECO:0000256" key="3">
    <source>
        <dbReference type="SAM" id="Phobius"/>
    </source>
</evidence>
<protein>
    <recommendedName>
        <fullName evidence="5">Expansin-like CBD domain-containing protein</fullName>
    </recommendedName>
</protein>
<evidence type="ECO:0000313" key="6">
    <source>
        <dbReference type="EnsemblPlants" id="LPERR06G19710.1"/>
    </source>
</evidence>
<dbReference type="eggNOG" id="ENOG502R3V6">
    <property type="taxonomic scope" value="Eukaryota"/>
</dbReference>
<dbReference type="HOGENOM" id="CLU_091866_0_0_1"/>
<keyword evidence="4" id="KW-0732">Signal</keyword>
<feature type="chain" id="PRO_5002349523" description="Expansin-like CBD domain-containing protein" evidence="4">
    <location>
        <begin position="24"/>
        <end position="245"/>
    </location>
</feature>
<dbReference type="InterPro" id="IPR007117">
    <property type="entry name" value="Expansin_CBD"/>
</dbReference>
<dbReference type="InterPro" id="IPR005453">
    <property type="entry name" value="Allergen_Lolp2"/>
</dbReference>
<reference evidence="7" key="2">
    <citation type="submission" date="2013-12" db="EMBL/GenBank/DDBJ databases">
        <authorList>
            <person name="Yu Y."/>
            <person name="Lee S."/>
            <person name="de Baynast K."/>
            <person name="Wissotski M."/>
            <person name="Liu L."/>
            <person name="Talag J."/>
            <person name="Goicoechea J."/>
            <person name="Angelova A."/>
            <person name="Jetty R."/>
            <person name="Kudrna D."/>
            <person name="Golser W."/>
            <person name="Rivera L."/>
            <person name="Zhang J."/>
            <person name="Wing R."/>
        </authorList>
    </citation>
    <scope>NUCLEOTIDE SEQUENCE</scope>
</reference>
<evidence type="ECO:0000313" key="7">
    <source>
        <dbReference type="Proteomes" id="UP000032180"/>
    </source>
</evidence>
<dbReference type="SUPFAM" id="SSF49590">
    <property type="entry name" value="PHL pollen allergen"/>
    <property type="match status" value="2"/>
</dbReference>
<feature type="domain" description="Expansin-like CBD" evidence="5">
    <location>
        <begin position="48"/>
        <end position="114"/>
    </location>
</feature>
<sequence length="245" mass="25463">MASSSSLLLAAAALAALLAVGSCGTPLTFKVGEGSGSSKLVLIPNVAISEVEVKEKGAKDWVELKESSANTWTLESTADLKGPFSVRFAVKNAGYRVVDDVIPAEFKAGSDAHESLKIQATYLARRSMASSSSLLLAAATLAAILAVGSCGTAVTFKVGEGSSSNKLVLVTNVAIGEVEVKEKGAKDWVELKESSTNTWTLTGSAALKGPFSVRFAVKNAGYRVVDDVIPAEFKVGSVYKTTIQV</sequence>
<dbReference type="PROSITE" id="PS50843">
    <property type="entry name" value="EXPANSIN_CBD"/>
    <property type="match status" value="2"/>
</dbReference>
<dbReference type="PRINTS" id="PR01637">
    <property type="entry name" value="LOLP2ALLERGN"/>
</dbReference>
<dbReference type="InterPro" id="IPR036749">
    <property type="entry name" value="Expansin_CBD_sf"/>
</dbReference>